<proteinExistence type="predicted"/>
<feature type="transmembrane region" description="Helical" evidence="1">
    <location>
        <begin position="150"/>
        <end position="171"/>
    </location>
</feature>
<keyword evidence="1" id="KW-0472">Membrane</keyword>
<keyword evidence="1" id="KW-0812">Transmembrane</keyword>
<keyword evidence="1" id="KW-1133">Transmembrane helix</keyword>
<dbReference type="OrthoDB" id="4218123at2759"/>
<dbReference type="Proteomes" id="UP000076154">
    <property type="component" value="Unassembled WGS sequence"/>
</dbReference>
<sequence length="351" mass="39160">MLVATSVALAISIPWLFFLRSSPLSWSTAVSFLLLIHSLAGLHTLLVQRPPNIFTALNIPFNTPTDTIRALLLRHSDSPELGAELEGLLRRLASFDARSLYPRFGHNVLTTCTYCQSFDDFALYALPRLVLSYIREIAFIGLITTRLRKAAVTALVVMGCAEIYTLATVNIKIPLRGSKEPVVMWHDLLLTLRHTIFLLLPLLIHFLPRIPFLAQLSFFRNPATTQNQVDSTNLLIQTHQTLTQHLLPALHLLKYGQAATMRVPALRERAEQWWEEEARVGAWIRGDGVATAGDSDEVQQTSVRCVARGLGASFDEGGEGVEEGKLRTNAKRVVSALVKDGVRVSEHWRQP</sequence>
<feature type="transmembrane region" description="Helical" evidence="1">
    <location>
        <begin position="191"/>
        <end position="210"/>
    </location>
</feature>
<dbReference type="STRING" id="39966.A0A369K9D9"/>
<dbReference type="AlphaFoldDB" id="A0A369K9D9"/>
<organism evidence="2 3">
    <name type="scientific">Hypsizygus marmoreus</name>
    <name type="common">White beech mushroom</name>
    <name type="synonym">Agaricus marmoreus</name>
    <dbReference type="NCBI Taxonomy" id="39966"/>
    <lineage>
        <taxon>Eukaryota</taxon>
        <taxon>Fungi</taxon>
        <taxon>Dikarya</taxon>
        <taxon>Basidiomycota</taxon>
        <taxon>Agaricomycotina</taxon>
        <taxon>Agaricomycetes</taxon>
        <taxon>Agaricomycetidae</taxon>
        <taxon>Agaricales</taxon>
        <taxon>Tricholomatineae</taxon>
        <taxon>Lyophyllaceae</taxon>
        <taxon>Hypsizygus</taxon>
    </lineage>
</organism>
<protein>
    <submittedName>
        <fullName evidence="2">Uncharacterized protein</fullName>
    </submittedName>
</protein>
<evidence type="ECO:0000313" key="3">
    <source>
        <dbReference type="Proteomes" id="UP000076154"/>
    </source>
</evidence>
<accession>A0A369K9D9</accession>
<keyword evidence="3" id="KW-1185">Reference proteome</keyword>
<dbReference type="InParanoid" id="A0A369K9D9"/>
<evidence type="ECO:0000313" key="2">
    <source>
        <dbReference type="EMBL" id="RDB30538.1"/>
    </source>
</evidence>
<evidence type="ECO:0000256" key="1">
    <source>
        <dbReference type="SAM" id="Phobius"/>
    </source>
</evidence>
<dbReference type="PANTHER" id="PTHR39470">
    <property type="entry name" value="CHROMOSOME 10, WHOLE GENOME SHOTGUN SEQUENCE"/>
    <property type="match status" value="1"/>
</dbReference>
<reference evidence="2" key="1">
    <citation type="submission" date="2018-04" db="EMBL/GenBank/DDBJ databases">
        <title>Whole genome sequencing of Hypsizygus marmoreus.</title>
        <authorList>
            <person name="Choi I.-G."/>
            <person name="Min B."/>
            <person name="Kim J.-G."/>
            <person name="Kim S."/>
            <person name="Oh Y.-L."/>
            <person name="Kong W.-S."/>
            <person name="Park H."/>
            <person name="Jeong J."/>
            <person name="Song E.-S."/>
        </authorList>
    </citation>
    <scope>NUCLEOTIDE SEQUENCE [LARGE SCALE GENOMIC DNA]</scope>
    <source>
        <strain evidence="2">51987-8</strain>
    </source>
</reference>
<gene>
    <name evidence="2" type="ORF">Hypma_007215</name>
</gene>
<name>A0A369K9D9_HYPMA</name>
<dbReference type="PANTHER" id="PTHR39470:SF1">
    <property type="entry name" value="CHORISMATE SYNTHASE PROTEIN"/>
    <property type="match status" value="1"/>
</dbReference>
<feature type="transmembrane region" description="Helical" evidence="1">
    <location>
        <begin position="29"/>
        <end position="47"/>
    </location>
</feature>
<comment type="caution">
    <text evidence="2">The sequence shown here is derived from an EMBL/GenBank/DDBJ whole genome shotgun (WGS) entry which is preliminary data.</text>
</comment>
<dbReference type="EMBL" id="LUEZ02000005">
    <property type="protein sequence ID" value="RDB30538.1"/>
    <property type="molecule type" value="Genomic_DNA"/>
</dbReference>